<proteinExistence type="predicted"/>
<sequence length="120" mass="13591">MKRAVEVERRVYNLPTHLHQRLRAYMAGQKTENENQAVVGLLTDALLQRESAEEIVRWSNAALEAGKSASDVFGDLCQHPKAVHLEKDAGSKPPRWRRVTLTTGEVIRIENDRVSFEVVT</sequence>
<name>A0ABT1W503_9PROT</name>
<dbReference type="Proteomes" id="UP001524587">
    <property type="component" value="Unassembled WGS sequence"/>
</dbReference>
<gene>
    <name evidence="1" type="ORF">NFI95_05815</name>
</gene>
<reference evidence="1 2" key="1">
    <citation type="submission" date="2022-06" db="EMBL/GenBank/DDBJ databases">
        <title>Endosaccharibacter gen. nov., sp. nov., endophytic bacteria isolated from sugarcane.</title>
        <authorList>
            <person name="Pitiwittayakul N."/>
            <person name="Yukphan P."/>
            <person name="Charoenyingcharoen P."/>
            <person name="Tanasupawat S."/>
        </authorList>
    </citation>
    <scope>NUCLEOTIDE SEQUENCE [LARGE SCALE GENOMIC DNA]</scope>
    <source>
        <strain evidence="1 2">KSS8</strain>
    </source>
</reference>
<dbReference type="RefSeq" id="WP_422863426.1">
    <property type="nucleotide sequence ID" value="NZ_JAMSKV010000004.1"/>
</dbReference>
<evidence type="ECO:0000313" key="1">
    <source>
        <dbReference type="EMBL" id="MCQ8277961.1"/>
    </source>
</evidence>
<accession>A0ABT1W503</accession>
<keyword evidence="2" id="KW-1185">Reference proteome</keyword>
<organism evidence="1 2">
    <name type="scientific">Endosaccharibacter trunci</name>
    <dbReference type="NCBI Taxonomy" id="2812733"/>
    <lineage>
        <taxon>Bacteria</taxon>
        <taxon>Pseudomonadati</taxon>
        <taxon>Pseudomonadota</taxon>
        <taxon>Alphaproteobacteria</taxon>
        <taxon>Acetobacterales</taxon>
        <taxon>Acetobacteraceae</taxon>
        <taxon>Endosaccharibacter</taxon>
    </lineage>
</organism>
<comment type="caution">
    <text evidence="1">The sequence shown here is derived from an EMBL/GenBank/DDBJ whole genome shotgun (WGS) entry which is preliminary data.</text>
</comment>
<protein>
    <submittedName>
        <fullName evidence="1">Uncharacterized protein</fullName>
    </submittedName>
</protein>
<evidence type="ECO:0000313" key="2">
    <source>
        <dbReference type="Proteomes" id="UP001524587"/>
    </source>
</evidence>
<dbReference type="EMBL" id="JAMSKV010000004">
    <property type="protein sequence ID" value="MCQ8277961.1"/>
    <property type="molecule type" value="Genomic_DNA"/>
</dbReference>